<protein>
    <submittedName>
        <fullName evidence="1">Uncharacterized protein</fullName>
    </submittedName>
</protein>
<name>A0ABV0P0K4_9TELE</name>
<sequence length="121" mass="14113">MYLLCSHDDPIGLNFTNTFLVFTEEDIGDLLKIRLSWEGDSESLSSVFKYIKNSFWNWNAKAAKPVLEVRRIRYQCKKWGLQMTNAQSPWGAPVLVREKHNLLFTSALSLDLLVHWGRRLQ</sequence>
<dbReference type="EMBL" id="JAHRIO010060026">
    <property type="protein sequence ID" value="MEQ2177243.1"/>
    <property type="molecule type" value="Genomic_DNA"/>
</dbReference>
<keyword evidence="2" id="KW-1185">Reference proteome</keyword>
<accession>A0ABV0P0K4</accession>
<organism evidence="1 2">
    <name type="scientific">Goodea atripinnis</name>
    <dbReference type="NCBI Taxonomy" id="208336"/>
    <lineage>
        <taxon>Eukaryota</taxon>
        <taxon>Metazoa</taxon>
        <taxon>Chordata</taxon>
        <taxon>Craniata</taxon>
        <taxon>Vertebrata</taxon>
        <taxon>Euteleostomi</taxon>
        <taxon>Actinopterygii</taxon>
        <taxon>Neopterygii</taxon>
        <taxon>Teleostei</taxon>
        <taxon>Neoteleostei</taxon>
        <taxon>Acanthomorphata</taxon>
        <taxon>Ovalentaria</taxon>
        <taxon>Atherinomorphae</taxon>
        <taxon>Cyprinodontiformes</taxon>
        <taxon>Goodeidae</taxon>
        <taxon>Goodea</taxon>
    </lineage>
</organism>
<evidence type="ECO:0000313" key="1">
    <source>
        <dbReference type="EMBL" id="MEQ2177243.1"/>
    </source>
</evidence>
<evidence type="ECO:0000313" key="2">
    <source>
        <dbReference type="Proteomes" id="UP001476798"/>
    </source>
</evidence>
<reference evidence="1 2" key="1">
    <citation type="submission" date="2021-06" db="EMBL/GenBank/DDBJ databases">
        <authorList>
            <person name="Palmer J.M."/>
        </authorList>
    </citation>
    <scope>NUCLEOTIDE SEQUENCE [LARGE SCALE GENOMIC DNA]</scope>
    <source>
        <strain evidence="1 2">GA_2019</strain>
        <tissue evidence="1">Muscle</tissue>
    </source>
</reference>
<feature type="non-terminal residue" evidence="1">
    <location>
        <position position="121"/>
    </location>
</feature>
<dbReference type="SUPFAM" id="SSF49723">
    <property type="entry name" value="Lipase/lipooxygenase domain (PLAT/LH2 domain)"/>
    <property type="match status" value="1"/>
</dbReference>
<proteinExistence type="predicted"/>
<gene>
    <name evidence="1" type="ORF">GOODEAATRI_001740</name>
</gene>
<dbReference type="InterPro" id="IPR036392">
    <property type="entry name" value="PLAT/LH2_dom_sf"/>
</dbReference>
<dbReference type="Proteomes" id="UP001476798">
    <property type="component" value="Unassembled WGS sequence"/>
</dbReference>
<comment type="caution">
    <text evidence="1">The sequence shown here is derived from an EMBL/GenBank/DDBJ whole genome shotgun (WGS) entry which is preliminary data.</text>
</comment>